<proteinExistence type="inferred from homology"/>
<feature type="transmembrane region" description="Helical" evidence="7">
    <location>
        <begin position="46"/>
        <end position="70"/>
    </location>
</feature>
<evidence type="ECO:0000256" key="6">
    <source>
        <dbReference type="ARBA" id="ARBA00023136"/>
    </source>
</evidence>
<feature type="transmembrane region" description="Helical" evidence="7">
    <location>
        <begin position="21"/>
        <end position="40"/>
    </location>
</feature>
<evidence type="ECO:0000313" key="9">
    <source>
        <dbReference type="Proteomes" id="UP000184236"/>
    </source>
</evidence>
<evidence type="ECO:0000313" key="8">
    <source>
        <dbReference type="EMBL" id="SHE45707.1"/>
    </source>
</evidence>
<dbReference type="AlphaFoldDB" id="A0A1M4TN58"/>
<feature type="transmembrane region" description="Helical" evidence="7">
    <location>
        <begin position="82"/>
        <end position="105"/>
    </location>
</feature>
<evidence type="ECO:0000256" key="1">
    <source>
        <dbReference type="ARBA" id="ARBA00004651"/>
    </source>
</evidence>
<evidence type="ECO:0000256" key="7">
    <source>
        <dbReference type="SAM" id="Phobius"/>
    </source>
</evidence>
<sequence length="480" mass="54042">MFKKILTSKTFTSLFWVSVEKFGYSGVYFISTIVLARLLTPADFGLIGVLAIFISFSQMIVESGLGGALVKKKNAVKEDFNTIFTFNLACSCVLYVILFFAAPFIADFYKNPQLTCLTRIVALNIIISGFSLTQKVHLVRELQFKKQTMISIAALFISIIISISLAYYGFGVWALISQQLCYNLFFCLLIFKVVKYNPKIEFHKKSFNELYGFGSKIFASSLLIVVFNEGVSSLIAKIYSLLITGFYYQAKKLVDFPINIFRALGDSIVFPLLSKISDQKEFENKSSLLMKLILIISFPLFIILFEFSDEIVFIVLGKQWAKSAEMLNILCLSSIGLIIDTVSRNILKSTGNGNAILQSEVLKKVVGIIIIFAAINFDLKIFLFSIVIANLLGCIINMIYVNRITSYKLKRQVKDILPVIFIAVISGFVARKIIMLFSLSYMSNFIAGSVLIVTIYFILGLLFLLDKKTILQLKSKLKFN</sequence>
<dbReference type="Pfam" id="PF13440">
    <property type="entry name" value="Polysacc_synt_3"/>
    <property type="match status" value="1"/>
</dbReference>
<feature type="transmembrane region" description="Helical" evidence="7">
    <location>
        <begin position="288"/>
        <end position="307"/>
    </location>
</feature>
<dbReference type="PANTHER" id="PTHR30250:SF10">
    <property type="entry name" value="LIPOPOLYSACCHARIDE BIOSYNTHESIS PROTEIN WZXC"/>
    <property type="match status" value="1"/>
</dbReference>
<evidence type="ECO:0000256" key="5">
    <source>
        <dbReference type="ARBA" id="ARBA00022989"/>
    </source>
</evidence>
<keyword evidence="3" id="KW-1003">Cell membrane</keyword>
<dbReference type="OrthoDB" id="9770347at2"/>
<feature type="transmembrane region" description="Helical" evidence="7">
    <location>
        <begin position="445"/>
        <end position="465"/>
    </location>
</feature>
<protein>
    <submittedName>
        <fullName evidence="8">Membrane protein involved in the export of O-antigen and teichoic acid</fullName>
    </submittedName>
</protein>
<keyword evidence="9" id="KW-1185">Reference proteome</keyword>
<dbReference type="Proteomes" id="UP000184236">
    <property type="component" value="Unassembled WGS sequence"/>
</dbReference>
<dbReference type="PANTHER" id="PTHR30250">
    <property type="entry name" value="PST FAMILY PREDICTED COLANIC ACID TRANSPORTER"/>
    <property type="match status" value="1"/>
</dbReference>
<dbReference type="EMBL" id="FQVO01000001">
    <property type="protein sequence ID" value="SHE45707.1"/>
    <property type="molecule type" value="Genomic_DNA"/>
</dbReference>
<dbReference type="InterPro" id="IPR050833">
    <property type="entry name" value="Poly_Biosynth_Transport"/>
</dbReference>
<dbReference type="STRING" id="1302685.SAMN05444408_101465"/>
<name>A0A1M4TN58_9FLAO</name>
<dbReference type="GO" id="GO:0005886">
    <property type="term" value="C:plasma membrane"/>
    <property type="evidence" value="ECO:0007669"/>
    <property type="project" value="UniProtKB-SubCell"/>
</dbReference>
<feature type="transmembrane region" description="Helical" evidence="7">
    <location>
        <begin position="117"/>
        <end position="138"/>
    </location>
</feature>
<feature type="transmembrane region" description="Helical" evidence="7">
    <location>
        <begin position="416"/>
        <end position="439"/>
    </location>
</feature>
<comment type="similarity">
    <text evidence="2">Belongs to the polysaccharide synthase family.</text>
</comment>
<comment type="subcellular location">
    <subcellularLocation>
        <location evidence="1">Cell membrane</location>
        <topology evidence="1">Multi-pass membrane protein</topology>
    </subcellularLocation>
</comment>
<evidence type="ECO:0000256" key="4">
    <source>
        <dbReference type="ARBA" id="ARBA00022692"/>
    </source>
</evidence>
<keyword evidence="5 7" id="KW-1133">Transmembrane helix</keyword>
<evidence type="ECO:0000256" key="3">
    <source>
        <dbReference type="ARBA" id="ARBA00022475"/>
    </source>
</evidence>
<evidence type="ECO:0000256" key="2">
    <source>
        <dbReference type="ARBA" id="ARBA00007430"/>
    </source>
</evidence>
<reference evidence="9" key="1">
    <citation type="submission" date="2016-11" db="EMBL/GenBank/DDBJ databases">
        <authorList>
            <person name="Varghese N."/>
            <person name="Submissions S."/>
        </authorList>
    </citation>
    <scope>NUCLEOTIDE SEQUENCE [LARGE SCALE GENOMIC DNA]</scope>
    <source>
        <strain evidence="9">DSM 26898</strain>
    </source>
</reference>
<dbReference type="CDD" id="cd13127">
    <property type="entry name" value="MATE_tuaB_like"/>
    <property type="match status" value="1"/>
</dbReference>
<feature type="transmembrane region" description="Helical" evidence="7">
    <location>
        <begin position="381"/>
        <end position="404"/>
    </location>
</feature>
<accession>A0A1M4TN58</accession>
<organism evidence="8 9">
    <name type="scientific">Chryseobacterium takakiae</name>
    <dbReference type="NCBI Taxonomy" id="1302685"/>
    <lineage>
        <taxon>Bacteria</taxon>
        <taxon>Pseudomonadati</taxon>
        <taxon>Bacteroidota</taxon>
        <taxon>Flavobacteriia</taxon>
        <taxon>Flavobacteriales</taxon>
        <taxon>Weeksellaceae</taxon>
        <taxon>Chryseobacterium group</taxon>
        <taxon>Chryseobacterium</taxon>
    </lineage>
</organism>
<dbReference type="RefSeq" id="WP_072883191.1">
    <property type="nucleotide sequence ID" value="NZ_FQVO01000001.1"/>
</dbReference>
<gene>
    <name evidence="8" type="ORF">SAMN05444408_101465</name>
</gene>
<keyword evidence="6 7" id="KW-0472">Membrane</keyword>
<feature type="transmembrane region" description="Helical" evidence="7">
    <location>
        <begin position="150"/>
        <end position="170"/>
    </location>
</feature>
<feature type="transmembrane region" description="Helical" evidence="7">
    <location>
        <begin position="217"/>
        <end position="236"/>
    </location>
</feature>
<keyword evidence="4 7" id="KW-0812">Transmembrane</keyword>